<dbReference type="Pfam" id="PF06276">
    <property type="entry name" value="FhuF"/>
    <property type="match status" value="1"/>
</dbReference>
<dbReference type="PANTHER" id="PTHR34384">
    <property type="entry name" value="L-2,3-DIAMINOPROPANOATE--CITRATE LIGASE"/>
    <property type="match status" value="1"/>
</dbReference>
<reference evidence="5 6" key="1">
    <citation type="journal article" date="2016" name="Front. Microbiol.">
        <title>Comprehensive Phylogenetic Analysis of Bovine Non-aureus Staphylococci Species Based on Whole-Genome Sequencing.</title>
        <authorList>
            <person name="Naushad S."/>
            <person name="Barkema H.W."/>
            <person name="Luby C."/>
            <person name="Condas L.A."/>
            <person name="Nobrega D.B."/>
            <person name="Carson D.A."/>
            <person name="De Buck J."/>
        </authorList>
    </citation>
    <scope>NUCLEOTIDE SEQUENCE [LARGE SCALE GENOMIC DNA]</scope>
    <source>
        <strain evidence="5 6">SNUC 5959</strain>
    </source>
</reference>
<dbReference type="STRING" id="1284.SHYC_00375"/>
<accession>A0A418JJM2</accession>
<dbReference type="InterPro" id="IPR037455">
    <property type="entry name" value="LucA/IucC-like"/>
</dbReference>
<dbReference type="AlphaFoldDB" id="A0A418JJM2"/>
<organism evidence="5 6">
    <name type="scientific">Staphylococcus hyicus</name>
    <dbReference type="NCBI Taxonomy" id="1284"/>
    <lineage>
        <taxon>Bacteria</taxon>
        <taxon>Bacillati</taxon>
        <taxon>Bacillota</taxon>
        <taxon>Bacilli</taxon>
        <taxon>Bacillales</taxon>
        <taxon>Staphylococcaceae</taxon>
        <taxon>Staphylococcus</taxon>
    </lineage>
</organism>
<dbReference type="InterPro" id="IPR022770">
    <property type="entry name" value="IucA/IucC-like_C"/>
</dbReference>
<feature type="domain" description="Aerobactin siderophore biosynthesis IucA/IucC N-terminal" evidence="3">
    <location>
        <begin position="127"/>
        <end position="357"/>
    </location>
</feature>
<comment type="pathway">
    <text evidence="1">Siderophore biosynthesis.</text>
</comment>
<dbReference type="GO" id="GO:0019290">
    <property type="term" value="P:siderophore biosynthetic process"/>
    <property type="evidence" value="ECO:0007669"/>
    <property type="project" value="InterPro"/>
</dbReference>
<dbReference type="Pfam" id="PF04183">
    <property type="entry name" value="IucA_IucC"/>
    <property type="match status" value="1"/>
</dbReference>
<evidence type="ECO:0000259" key="3">
    <source>
        <dbReference type="Pfam" id="PF04183"/>
    </source>
</evidence>
<dbReference type="InterPro" id="IPR007310">
    <property type="entry name" value="Aerobactin_biosyn_IucA/IucC_N"/>
</dbReference>
<evidence type="ECO:0000256" key="2">
    <source>
        <dbReference type="ARBA" id="ARBA00007832"/>
    </source>
</evidence>
<proteinExistence type="inferred from homology"/>
<dbReference type="GO" id="GO:0016881">
    <property type="term" value="F:acid-amino acid ligase activity"/>
    <property type="evidence" value="ECO:0007669"/>
    <property type="project" value="UniProtKB-ARBA"/>
</dbReference>
<comment type="caution">
    <text evidence="5">The sequence shown here is derived from an EMBL/GenBank/DDBJ whole genome shotgun (WGS) entry which is preliminary data.</text>
</comment>
<gene>
    <name evidence="5" type="ORF">BUZ57_05365</name>
</gene>
<dbReference type="EMBL" id="QXVO01000012">
    <property type="protein sequence ID" value="RIO46211.1"/>
    <property type="molecule type" value="Genomic_DNA"/>
</dbReference>
<sequence length="561" mass="64856">MQNKAIAEQAALERMLNVYFREHQLYHNAPEHQQWHIHLNDNETLIGTFLYWSMMGHHVYQKQVFIKEGDVISPVTCQHAIERLLSIFEDESNHARVQEIYADIQNSMRRTAHYLNDKDDTRTVDHYIQSEQSLYLGHPFHPTPKSSKGFTSEDLKRYAPECHTHFQLHYLSVDASLILARDVEGLTDTVMETLYELAIMDKADLPQGHTLLPLHPYQMRHLQEDPVFKAQLDCGRIIDLGQRGRSVYPTSSVRTVFEKALNVYLKLPIHVKITNFIRTNNFEQIERTLDAATVIAYVKNMFETPTFKLMFEQGYRALHLETSVSDKDWITETALIIREGINDYDENKDIHVLASLFETMPNATYSMLYDRVQQSGLSVETWLQRYLDVMIQPMLTLFATTGISLEGHVQNTLIQFQEGIPKVCYVRDLEGVCLSETLAREAHLVPQIVDSNSPVVETHETAWHRFKYYVIVNHLGHLVSTLGKATGNEAQLWRVVRAQCQSWTTDNKIQHYVEDVLASETFSAKANFMSKIKNCSENPIYINIPNPIRHVEEVSLFDAFN</sequence>
<dbReference type="Gene3D" id="6.10.250.3370">
    <property type="match status" value="1"/>
</dbReference>
<protein>
    <submittedName>
        <fullName evidence="5">Siderophore biosynthesis protein SbnE</fullName>
    </submittedName>
</protein>
<dbReference type="Proteomes" id="UP000285625">
    <property type="component" value="Unassembled WGS sequence"/>
</dbReference>
<evidence type="ECO:0000313" key="6">
    <source>
        <dbReference type="Proteomes" id="UP000285625"/>
    </source>
</evidence>
<dbReference type="PANTHER" id="PTHR34384:SF5">
    <property type="entry name" value="L-2,3-DIAMINOPROPANOATE--CITRATE LIGASE"/>
    <property type="match status" value="1"/>
</dbReference>
<name>A0A418JJM2_STAHY</name>
<evidence type="ECO:0000259" key="4">
    <source>
        <dbReference type="Pfam" id="PF06276"/>
    </source>
</evidence>
<evidence type="ECO:0000313" key="5">
    <source>
        <dbReference type="EMBL" id="RIO46211.1"/>
    </source>
</evidence>
<evidence type="ECO:0000256" key="1">
    <source>
        <dbReference type="ARBA" id="ARBA00004924"/>
    </source>
</evidence>
<feature type="domain" description="Aerobactin siderophore biosynthesis IucA/IucC-like C-terminal" evidence="4">
    <location>
        <begin position="381"/>
        <end position="533"/>
    </location>
</feature>
<dbReference type="Gene3D" id="1.10.510.40">
    <property type="match status" value="1"/>
</dbReference>
<comment type="similarity">
    <text evidence="2">Belongs to the IucA/IucC family.</text>
</comment>
<dbReference type="RefSeq" id="WP_119635348.1">
    <property type="nucleotide sequence ID" value="NZ_CP170222.1"/>
</dbReference>